<accession>A0A9P4MAD5</accession>
<gene>
    <name evidence="7" type="ORF">NA57DRAFT_73883</name>
</gene>
<keyword evidence="3" id="KW-0547">Nucleotide-binding</keyword>
<dbReference type="GO" id="GO:0005524">
    <property type="term" value="F:ATP binding"/>
    <property type="evidence" value="ECO:0007669"/>
    <property type="project" value="UniProtKB-KW"/>
</dbReference>
<evidence type="ECO:0000259" key="6">
    <source>
        <dbReference type="PROSITE" id="PS50011"/>
    </source>
</evidence>
<dbReference type="PANTHER" id="PTHR43671">
    <property type="entry name" value="SERINE/THREONINE-PROTEIN KINASE NEK"/>
    <property type="match status" value="1"/>
</dbReference>
<dbReference type="AlphaFoldDB" id="A0A9P4MAD5"/>
<dbReference type="SUPFAM" id="SSF56112">
    <property type="entry name" value="Protein kinase-like (PK-like)"/>
    <property type="match status" value="1"/>
</dbReference>
<dbReference type="EC" id="2.7.11.1" evidence="1"/>
<comment type="caution">
    <text evidence="7">The sequence shown here is derived from an EMBL/GenBank/DDBJ whole genome shotgun (WGS) entry which is preliminary data.</text>
</comment>
<evidence type="ECO:0000313" key="7">
    <source>
        <dbReference type="EMBL" id="KAF2100272.1"/>
    </source>
</evidence>
<dbReference type="InterPro" id="IPR000719">
    <property type="entry name" value="Prot_kinase_dom"/>
</dbReference>
<dbReference type="Gene3D" id="1.10.510.10">
    <property type="entry name" value="Transferase(Phosphotransferase) domain 1"/>
    <property type="match status" value="1"/>
</dbReference>
<evidence type="ECO:0000256" key="3">
    <source>
        <dbReference type="ARBA" id="ARBA00022741"/>
    </source>
</evidence>
<dbReference type="PROSITE" id="PS50011">
    <property type="entry name" value="PROTEIN_KINASE_DOM"/>
    <property type="match status" value="1"/>
</dbReference>
<keyword evidence="5" id="KW-0067">ATP-binding</keyword>
<dbReference type="SMART" id="SM00220">
    <property type="entry name" value="S_TKc"/>
    <property type="match status" value="1"/>
</dbReference>
<reference evidence="7" key="1">
    <citation type="journal article" date="2020" name="Stud. Mycol.">
        <title>101 Dothideomycetes genomes: a test case for predicting lifestyles and emergence of pathogens.</title>
        <authorList>
            <person name="Haridas S."/>
            <person name="Albert R."/>
            <person name="Binder M."/>
            <person name="Bloem J."/>
            <person name="Labutti K."/>
            <person name="Salamov A."/>
            <person name="Andreopoulos B."/>
            <person name="Baker S."/>
            <person name="Barry K."/>
            <person name="Bills G."/>
            <person name="Bluhm B."/>
            <person name="Cannon C."/>
            <person name="Castanera R."/>
            <person name="Culley D."/>
            <person name="Daum C."/>
            <person name="Ezra D."/>
            <person name="Gonzalez J."/>
            <person name="Henrissat B."/>
            <person name="Kuo A."/>
            <person name="Liang C."/>
            <person name="Lipzen A."/>
            <person name="Lutzoni F."/>
            <person name="Magnuson J."/>
            <person name="Mondo S."/>
            <person name="Nolan M."/>
            <person name="Ohm R."/>
            <person name="Pangilinan J."/>
            <person name="Park H.-J."/>
            <person name="Ramirez L."/>
            <person name="Alfaro M."/>
            <person name="Sun H."/>
            <person name="Tritt A."/>
            <person name="Yoshinaga Y."/>
            <person name="Zwiers L.-H."/>
            <person name="Turgeon B."/>
            <person name="Goodwin S."/>
            <person name="Spatafora J."/>
            <person name="Crous P."/>
            <person name="Grigoriev I."/>
        </authorList>
    </citation>
    <scope>NUCLEOTIDE SEQUENCE</scope>
    <source>
        <strain evidence="7">CBS 133067</strain>
    </source>
</reference>
<dbReference type="GO" id="GO:0004674">
    <property type="term" value="F:protein serine/threonine kinase activity"/>
    <property type="evidence" value="ECO:0007669"/>
    <property type="project" value="UniProtKB-EC"/>
</dbReference>
<evidence type="ECO:0000256" key="2">
    <source>
        <dbReference type="ARBA" id="ARBA00022679"/>
    </source>
</evidence>
<dbReference type="InterPro" id="IPR008271">
    <property type="entry name" value="Ser/Thr_kinase_AS"/>
</dbReference>
<organism evidence="7 8">
    <name type="scientific">Rhizodiscina lignyota</name>
    <dbReference type="NCBI Taxonomy" id="1504668"/>
    <lineage>
        <taxon>Eukaryota</taxon>
        <taxon>Fungi</taxon>
        <taxon>Dikarya</taxon>
        <taxon>Ascomycota</taxon>
        <taxon>Pezizomycotina</taxon>
        <taxon>Dothideomycetes</taxon>
        <taxon>Pleosporomycetidae</taxon>
        <taxon>Aulographales</taxon>
        <taxon>Rhizodiscinaceae</taxon>
        <taxon>Rhizodiscina</taxon>
    </lineage>
</organism>
<dbReference type="Pfam" id="PF00069">
    <property type="entry name" value="Pkinase"/>
    <property type="match status" value="1"/>
</dbReference>
<dbReference type="PANTHER" id="PTHR43671:SF13">
    <property type="entry name" value="SERINE_THREONINE-PROTEIN KINASE NEK2"/>
    <property type="match status" value="1"/>
</dbReference>
<evidence type="ECO:0000256" key="1">
    <source>
        <dbReference type="ARBA" id="ARBA00012513"/>
    </source>
</evidence>
<sequence>MANLRVARNYFFRVERAQFRQALLAALPDLPEGEIKRQERNLARHGHGVQRQWRNMPAAQKNHWAALAATNQMPGPPNPGLQLAAQELNAEIFAAQSYNTGNYTEAQLIVLNRTIETVRGRKLANRELANWARNVSTWDVFSTPHRRRWWRHWRALQAAGTMQATNGLKDMKNNLAVPDLSRWEREARRLEARRRRKRAIYAIHFTYGHIRTHIRQQRLAEAMATTGGALTAAQQAAILAENWTPWRVLGDGAQGAAVHWIQLGVNDNTVRRWAVKCGKIPPNRAHLLAPALLNNVPEECWNSQRAANHAGRLVPWYKNSLLLPAHGPGAPQQWFMPMEYMPYGDLHDLIHLHSVQGTSIPEPFIWLCLRRLAGIGALTGNVTSWRPPIGQTSLLHLDVKPTNIFLGDYPLPNPPDPYPAYPYPFLADWGIAEARPLPHTLIHIVGTPIFAAPEQFPANNLNRPVSSRTDVWGIGMVLFCLMENEPYPPWLRHQTQNPGDPTNHVFSPTAVATYSSVLRDLALECMNLNDTLRRTPQYLQMFADALIQVGNMEEANWTLLMNPVTLGAPTAALFAARSPTWGQIFFSPDDHLVGQPPPADA</sequence>
<dbReference type="InterPro" id="IPR011009">
    <property type="entry name" value="Kinase-like_dom_sf"/>
</dbReference>
<keyword evidence="4 7" id="KW-0418">Kinase</keyword>
<name>A0A9P4MAD5_9PEZI</name>
<protein>
    <recommendedName>
        <fullName evidence="1">non-specific serine/threonine protein kinase</fullName>
        <ecNumber evidence="1">2.7.11.1</ecNumber>
    </recommendedName>
</protein>
<dbReference type="InterPro" id="IPR050660">
    <property type="entry name" value="NEK_Ser/Thr_kinase"/>
</dbReference>
<dbReference type="Proteomes" id="UP000799772">
    <property type="component" value="Unassembled WGS sequence"/>
</dbReference>
<feature type="domain" description="Protein kinase" evidence="6">
    <location>
        <begin position="243"/>
        <end position="547"/>
    </location>
</feature>
<evidence type="ECO:0000313" key="8">
    <source>
        <dbReference type="Proteomes" id="UP000799772"/>
    </source>
</evidence>
<dbReference type="PROSITE" id="PS00108">
    <property type="entry name" value="PROTEIN_KINASE_ST"/>
    <property type="match status" value="1"/>
</dbReference>
<proteinExistence type="predicted"/>
<dbReference type="OrthoDB" id="310217at2759"/>
<dbReference type="EMBL" id="ML978124">
    <property type="protein sequence ID" value="KAF2100272.1"/>
    <property type="molecule type" value="Genomic_DNA"/>
</dbReference>
<evidence type="ECO:0000256" key="4">
    <source>
        <dbReference type="ARBA" id="ARBA00022777"/>
    </source>
</evidence>
<evidence type="ECO:0000256" key="5">
    <source>
        <dbReference type="ARBA" id="ARBA00022840"/>
    </source>
</evidence>
<keyword evidence="8" id="KW-1185">Reference proteome</keyword>
<keyword evidence="2" id="KW-0808">Transferase</keyword>